<accession>A0ABN1G448</accession>
<dbReference type="SUPFAM" id="SSF46785">
    <property type="entry name" value="Winged helix' DNA-binding domain"/>
    <property type="match status" value="1"/>
</dbReference>
<dbReference type="InterPro" id="IPR010998">
    <property type="entry name" value="Integrase_recombinase_N"/>
</dbReference>
<dbReference type="CDD" id="cd07377">
    <property type="entry name" value="WHTH_GntR"/>
    <property type="match status" value="1"/>
</dbReference>
<evidence type="ECO:0000313" key="10">
    <source>
        <dbReference type="EMBL" id="GAA0603741.1"/>
    </source>
</evidence>
<evidence type="ECO:0000313" key="11">
    <source>
        <dbReference type="Proteomes" id="UP001500957"/>
    </source>
</evidence>
<gene>
    <name evidence="10" type="ORF">GCM10009547_01740</name>
</gene>
<feature type="region of interest" description="Disordered" evidence="6">
    <location>
        <begin position="464"/>
        <end position="491"/>
    </location>
</feature>
<feature type="compositionally biased region" description="Polar residues" evidence="6">
    <location>
        <begin position="472"/>
        <end position="483"/>
    </location>
</feature>
<evidence type="ECO:0000259" key="9">
    <source>
        <dbReference type="PROSITE" id="PS51900"/>
    </source>
</evidence>
<dbReference type="InterPro" id="IPR013762">
    <property type="entry name" value="Integrase-like_cat_sf"/>
</dbReference>
<evidence type="ECO:0000256" key="3">
    <source>
        <dbReference type="ARBA" id="ARBA00023163"/>
    </source>
</evidence>
<dbReference type="InterPro" id="IPR036388">
    <property type="entry name" value="WH-like_DNA-bd_sf"/>
</dbReference>
<feature type="domain" description="Core-binding (CB)" evidence="9">
    <location>
        <begin position="67"/>
        <end position="162"/>
    </location>
</feature>
<evidence type="ECO:0000256" key="1">
    <source>
        <dbReference type="ARBA" id="ARBA00023015"/>
    </source>
</evidence>
<dbReference type="Gene3D" id="1.10.10.10">
    <property type="entry name" value="Winged helix-like DNA-binding domain superfamily/Winged helix DNA-binding domain"/>
    <property type="match status" value="1"/>
</dbReference>
<keyword evidence="11" id="KW-1185">Reference proteome</keyword>
<dbReference type="InterPro" id="IPR044068">
    <property type="entry name" value="CB"/>
</dbReference>
<dbReference type="PROSITE" id="PS51900">
    <property type="entry name" value="CB"/>
    <property type="match status" value="1"/>
</dbReference>
<organism evidence="10 11">
    <name type="scientific">Sporichthya brevicatena</name>
    <dbReference type="NCBI Taxonomy" id="171442"/>
    <lineage>
        <taxon>Bacteria</taxon>
        <taxon>Bacillati</taxon>
        <taxon>Actinomycetota</taxon>
        <taxon>Actinomycetes</taxon>
        <taxon>Sporichthyales</taxon>
        <taxon>Sporichthyaceae</taxon>
        <taxon>Sporichthya</taxon>
    </lineage>
</organism>
<feature type="domain" description="HTH gntR-type" evidence="7">
    <location>
        <begin position="396"/>
        <end position="464"/>
    </location>
</feature>
<dbReference type="SUPFAM" id="SSF56349">
    <property type="entry name" value="DNA breaking-rejoining enzymes"/>
    <property type="match status" value="1"/>
</dbReference>
<dbReference type="Gene3D" id="1.10.150.130">
    <property type="match status" value="1"/>
</dbReference>
<dbReference type="Gene3D" id="1.10.443.10">
    <property type="entry name" value="Intergrase catalytic core"/>
    <property type="match status" value="1"/>
</dbReference>
<keyword evidence="1" id="KW-0805">Transcription regulation</keyword>
<dbReference type="PANTHER" id="PTHR30349:SF91">
    <property type="entry name" value="INTA PROTEIN"/>
    <property type="match status" value="1"/>
</dbReference>
<evidence type="ECO:0000256" key="6">
    <source>
        <dbReference type="SAM" id="MobiDB-lite"/>
    </source>
</evidence>
<evidence type="ECO:0000256" key="4">
    <source>
        <dbReference type="ARBA" id="ARBA00023172"/>
    </source>
</evidence>
<keyword evidence="3" id="KW-0804">Transcription</keyword>
<name>A0ABN1G448_9ACTN</name>
<keyword evidence="4" id="KW-0233">DNA recombination</keyword>
<dbReference type="PROSITE" id="PS50949">
    <property type="entry name" value="HTH_GNTR"/>
    <property type="match status" value="1"/>
</dbReference>
<reference evidence="10 11" key="1">
    <citation type="journal article" date="2019" name="Int. J. Syst. Evol. Microbiol.">
        <title>The Global Catalogue of Microorganisms (GCM) 10K type strain sequencing project: providing services to taxonomists for standard genome sequencing and annotation.</title>
        <authorList>
            <consortium name="The Broad Institute Genomics Platform"/>
            <consortium name="The Broad Institute Genome Sequencing Center for Infectious Disease"/>
            <person name="Wu L."/>
            <person name="Ma J."/>
        </authorList>
    </citation>
    <scope>NUCLEOTIDE SEQUENCE [LARGE SCALE GENOMIC DNA]</scope>
    <source>
        <strain evidence="10 11">JCM 10671</strain>
    </source>
</reference>
<protein>
    <submittedName>
        <fullName evidence="10">Site-specific integrase</fullName>
    </submittedName>
</protein>
<comment type="caution">
    <text evidence="10">The sequence shown here is derived from an EMBL/GenBank/DDBJ whole genome shotgun (WGS) entry which is preliminary data.</text>
</comment>
<keyword evidence="2 5" id="KW-0238">DNA-binding</keyword>
<evidence type="ECO:0000259" key="8">
    <source>
        <dbReference type="PROSITE" id="PS51898"/>
    </source>
</evidence>
<dbReference type="PANTHER" id="PTHR30349">
    <property type="entry name" value="PHAGE INTEGRASE-RELATED"/>
    <property type="match status" value="1"/>
</dbReference>
<dbReference type="Pfam" id="PF00392">
    <property type="entry name" value="GntR"/>
    <property type="match status" value="1"/>
</dbReference>
<dbReference type="Pfam" id="PF00589">
    <property type="entry name" value="Phage_integrase"/>
    <property type="match status" value="1"/>
</dbReference>
<dbReference type="InterPro" id="IPR050090">
    <property type="entry name" value="Tyrosine_recombinase_XerCD"/>
</dbReference>
<dbReference type="EMBL" id="BAAAHE010000002">
    <property type="protein sequence ID" value="GAA0603741.1"/>
    <property type="molecule type" value="Genomic_DNA"/>
</dbReference>
<dbReference type="InterPro" id="IPR036390">
    <property type="entry name" value="WH_DNA-bd_sf"/>
</dbReference>
<dbReference type="InterPro" id="IPR000524">
    <property type="entry name" value="Tscrpt_reg_HTH_GntR"/>
</dbReference>
<evidence type="ECO:0000256" key="2">
    <source>
        <dbReference type="ARBA" id="ARBA00023125"/>
    </source>
</evidence>
<sequence>MVRGRAEGSIELLPSGRYRVRVYAGRDALTGRQMYLRATARTKPEAKAELARLLNQLHERRQPRAAITMAQAIDQWLGVVRHEASTRERNEQLIRLYILPTLGKKPVHKITAEGLEILYSRLLRCRSLCSDRPQAGHTCEPLAPNTVRKVHFIIRSVLDRAVRWKFLSINEAELAEPPAFHRNEPDPPSAEEARALLAEASRDPDWALLLFLTMLLGWRRGELCALRWTDINLDDGLITIERSHWGNVEKRTKTNQTRRVALDQNSIEQLQDLRARRQAACASIGVAWSRDSFVFSRAPDGSSPLTPSSVTQRYRKLARKLGLRSTRLHSLRHYSATELIAANVDVRTVAGRLGHGSGGTTTLRTYAGWSADADRRAAEKIAALIPRPEPALRRPQSPYEQLAADLRNSILSGALPAGTQLPTLAELAAEHNMAPNTVARAIAMLKDEGLLSAERGRRAVVLATEEPRTRPDATSFSPGTSDQGRVPTSGL</sequence>
<evidence type="ECO:0000259" key="7">
    <source>
        <dbReference type="PROSITE" id="PS50949"/>
    </source>
</evidence>
<dbReference type="PROSITE" id="PS51898">
    <property type="entry name" value="TYR_RECOMBINASE"/>
    <property type="match status" value="1"/>
</dbReference>
<feature type="domain" description="Tyr recombinase" evidence="8">
    <location>
        <begin position="183"/>
        <end position="379"/>
    </location>
</feature>
<dbReference type="InterPro" id="IPR002104">
    <property type="entry name" value="Integrase_catalytic"/>
</dbReference>
<dbReference type="CDD" id="cd01189">
    <property type="entry name" value="INT_ICEBs1_C_like"/>
    <property type="match status" value="1"/>
</dbReference>
<dbReference type="InterPro" id="IPR011010">
    <property type="entry name" value="DNA_brk_join_enz"/>
</dbReference>
<dbReference type="SMART" id="SM00345">
    <property type="entry name" value="HTH_GNTR"/>
    <property type="match status" value="1"/>
</dbReference>
<proteinExistence type="predicted"/>
<evidence type="ECO:0000256" key="5">
    <source>
        <dbReference type="PROSITE-ProRule" id="PRU01248"/>
    </source>
</evidence>
<dbReference type="Proteomes" id="UP001500957">
    <property type="component" value="Unassembled WGS sequence"/>
</dbReference>